<dbReference type="EMBL" id="CCEH01000011">
    <property type="protein sequence ID" value="CDR28338.1"/>
    <property type="molecule type" value="Genomic_DNA"/>
</dbReference>
<reference evidence="2 3" key="1">
    <citation type="submission" date="2014-05" db="EMBL/GenBank/DDBJ databases">
        <authorList>
            <person name="Aslett A.Martin."/>
            <person name="De Silva Nishadi"/>
        </authorList>
    </citation>
    <scope>NUCLEOTIDE SEQUENCE [LARGE SCALE GENOMIC DNA]</scope>
</reference>
<dbReference type="InterPro" id="IPR016181">
    <property type="entry name" value="Acyl_CoA_acyltransferase"/>
</dbReference>
<name>A0A077UMC0_9STAP</name>
<dbReference type="Gene3D" id="3.40.630.30">
    <property type="match status" value="1"/>
</dbReference>
<dbReference type="Proteomes" id="UP000044616">
    <property type="component" value="Unassembled WGS sequence"/>
</dbReference>
<evidence type="ECO:0000259" key="1">
    <source>
        <dbReference type="Pfam" id="PF00583"/>
    </source>
</evidence>
<protein>
    <submittedName>
        <fullName evidence="2">GNAT family acetyltransferase</fullName>
    </submittedName>
</protein>
<feature type="domain" description="N-acetyltransferase" evidence="1">
    <location>
        <begin position="26"/>
        <end position="97"/>
    </location>
</feature>
<evidence type="ECO:0000313" key="3">
    <source>
        <dbReference type="Proteomes" id="UP000044616"/>
    </source>
</evidence>
<evidence type="ECO:0000313" key="2">
    <source>
        <dbReference type="EMBL" id="CDR28338.1"/>
    </source>
</evidence>
<dbReference type="GO" id="GO:0016747">
    <property type="term" value="F:acyltransferase activity, transferring groups other than amino-acyl groups"/>
    <property type="evidence" value="ECO:0007669"/>
    <property type="project" value="InterPro"/>
</dbReference>
<proteinExistence type="predicted"/>
<dbReference type="Pfam" id="PF00583">
    <property type="entry name" value="Acetyltransf_1"/>
    <property type="match status" value="1"/>
</dbReference>
<dbReference type="AlphaFoldDB" id="A0A077UMC0"/>
<sequence length="103" mass="12213">MTINIIEYNKPYKEELIEFILSIQKNEFNININRNDQPDLENIDRYYLNSGGQFWLALNHHQKIIGTIGLIRLDNNKSALKKMFVDEDYRNLKIGKRGRDKSV</sequence>
<dbReference type="InterPro" id="IPR000182">
    <property type="entry name" value="GNAT_dom"/>
</dbReference>
<accession>A0A077UMC0</accession>
<organism evidence="2 3">
    <name type="scientific">Staphylococcus schweitzeri</name>
    <dbReference type="NCBI Taxonomy" id="1654388"/>
    <lineage>
        <taxon>Bacteria</taxon>
        <taxon>Bacillati</taxon>
        <taxon>Bacillota</taxon>
        <taxon>Bacilli</taxon>
        <taxon>Bacillales</taxon>
        <taxon>Staphylococcaceae</taxon>
        <taxon>Staphylococcus</taxon>
    </lineage>
</organism>
<dbReference type="CDD" id="cd04301">
    <property type="entry name" value="NAT_SF"/>
    <property type="match status" value="1"/>
</dbReference>
<dbReference type="SUPFAM" id="SSF55729">
    <property type="entry name" value="Acyl-CoA N-acyltransferases (Nat)"/>
    <property type="match status" value="1"/>
</dbReference>
<gene>
    <name evidence="2" type="ORF">ERS140147_01470</name>
</gene>
<keyword evidence="2" id="KW-0808">Transferase</keyword>